<evidence type="ECO:0000256" key="1">
    <source>
        <dbReference type="SAM" id="SignalP"/>
    </source>
</evidence>
<protein>
    <submittedName>
        <fullName evidence="2">(northern house mosquito) hypothetical protein</fullName>
    </submittedName>
</protein>
<dbReference type="EMBL" id="HBUE01104207">
    <property type="protein sequence ID" value="CAG6486476.1"/>
    <property type="molecule type" value="Transcribed_RNA"/>
</dbReference>
<proteinExistence type="predicted"/>
<evidence type="ECO:0000313" key="2">
    <source>
        <dbReference type="EMBL" id="CAG6555131.1"/>
    </source>
</evidence>
<dbReference type="EMBL" id="HBUE01148204">
    <property type="protein sequence ID" value="CAG6503867.1"/>
    <property type="molecule type" value="Transcribed_RNA"/>
</dbReference>
<organism evidence="2">
    <name type="scientific">Culex pipiens</name>
    <name type="common">House mosquito</name>
    <dbReference type="NCBI Taxonomy" id="7175"/>
    <lineage>
        <taxon>Eukaryota</taxon>
        <taxon>Metazoa</taxon>
        <taxon>Ecdysozoa</taxon>
        <taxon>Arthropoda</taxon>
        <taxon>Hexapoda</taxon>
        <taxon>Insecta</taxon>
        <taxon>Pterygota</taxon>
        <taxon>Neoptera</taxon>
        <taxon>Endopterygota</taxon>
        <taxon>Diptera</taxon>
        <taxon>Nematocera</taxon>
        <taxon>Culicoidea</taxon>
        <taxon>Culicidae</taxon>
        <taxon>Culicinae</taxon>
        <taxon>Culicini</taxon>
        <taxon>Culex</taxon>
        <taxon>Culex</taxon>
    </lineage>
</organism>
<keyword evidence="1" id="KW-0732">Signal</keyword>
<dbReference type="EMBL" id="HBUE01253134">
    <property type="protein sequence ID" value="CAG6555131.1"/>
    <property type="molecule type" value="Transcribed_RNA"/>
</dbReference>
<feature type="signal peptide" evidence="1">
    <location>
        <begin position="1"/>
        <end position="19"/>
    </location>
</feature>
<name>A0A8D8IN93_CULPI</name>
<accession>A0A8D8IN93</accession>
<reference evidence="2" key="1">
    <citation type="submission" date="2021-05" db="EMBL/GenBank/DDBJ databases">
        <authorList>
            <person name="Alioto T."/>
            <person name="Alioto T."/>
            <person name="Gomez Garrido J."/>
        </authorList>
    </citation>
    <scope>NUCLEOTIDE SEQUENCE</scope>
</reference>
<feature type="chain" id="PRO_5036261044" evidence="1">
    <location>
        <begin position="20"/>
        <end position="141"/>
    </location>
</feature>
<sequence>MKLTFALILALQVSVCVWAQEWPVPDKELVDKYDGLRTVFIKRLVNAWEKIKTAVEPALEGSPTAGSLKDVVEELKKSPRVESFIKIAGGLASELEPVVDKARLNALGVYGHYFRSYIGAYLDNVINNVKPVLDTVLPQGN</sequence>
<dbReference type="AlphaFoldDB" id="A0A8D8IN93"/>